<reference evidence="2" key="1">
    <citation type="submission" date="2021-02" db="EMBL/GenBank/DDBJ databases">
        <authorList>
            <person name="Nowell W R."/>
        </authorList>
    </citation>
    <scope>NUCLEOTIDE SEQUENCE</scope>
</reference>
<evidence type="ECO:0000313" key="3">
    <source>
        <dbReference type="Proteomes" id="UP000663833"/>
    </source>
</evidence>
<feature type="region of interest" description="Disordered" evidence="1">
    <location>
        <begin position="116"/>
        <end position="197"/>
    </location>
</feature>
<name>A0A817PLU8_9BILA</name>
<accession>A0A817PLU8</accession>
<protein>
    <submittedName>
        <fullName evidence="2">Uncharacterized protein</fullName>
    </submittedName>
</protein>
<feature type="compositionally biased region" description="Basic residues" evidence="1">
    <location>
        <begin position="122"/>
        <end position="137"/>
    </location>
</feature>
<feature type="compositionally biased region" description="Basic and acidic residues" evidence="1">
    <location>
        <begin position="144"/>
        <end position="177"/>
    </location>
</feature>
<dbReference type="Proteomes" id="UP000663833">
    <property type="component" value="Unassembled WGS sequence"/>
</dbReference>
<evidence type="ECO:0000256" key="1">
    <source>
        <dbReference type="SAM" id="MobiDB-lite"/>
    </source>
</evidence>
<feature type="compositionally biased region" description="Low complexity" evidence="1">
    <location>
        <begin position="178"/>
        <end position="197"/>
    </location>
</feature>
<proteinExistence type="predicted"/>
<sequence>MSSSEDSANADQVVTIRAGAIGKNPHSNLDPKVAQTKADLNNHANQLNPNNPRYAGHQERLAAAAASHEAAILHEQAKAAYQYAAQIEAAAMKAQTVAIELHREAALCAQHARTGLNASRGGRGRNHRHGRGHRRVGHIVAGQDRQENKCNQERHEDGEHENHGYDAEDREDEHDHQQNAADNNQQLPQQQMNQSYN</sequence>
<evidence type="ECO:0000313" key="2">
    <source>
        <dbReference type="EMBL" id="CAF3170256.1"/>
    </source>
</evidence>
<comment type="caution">
    <text evidence="2">The sequence shown here is derived from an EMBL/GenBank/DDBJ whole genome shotgun (WGS) entry which is preliminary data.</text>
</comment>
<dbReference type="EMBL" id="CAJNYD010000011">
    <property type="protein sequence ID" value="CAF3170256.1"/>
    <property type="molecule type" value="Genomic_DNA"/>
</dbReference>
<organism evidence="2 3">
    <name type="scientific">Rotaria socialis</name>
    <dbReference type="NCBI Taxonomy" id="392032"/>
    <lineage>
        <taxon>Eukaryota</taxon>
        <taxon>Metazoa</taxon>
        <taxon>Spiralia</taxon>
        <taxon>Gnathifera</taxon>
        <taxon>Rotifera</taxon>
        <taxon>Eurotatoria</taxon>
        <taxon>Bdelloidea</taxon>
        <taxon>Philodinida</taxon>
        <taxon>Philodinidae</taxon>
        <taxon>Rotaria</taxon>
    </lineage>
</organism>
<gene>
    <name evidence="2" type="ORF">LUA448_LOCUS376</name>
</gene>
<dbReference type="AlphaFoldDB" id="A0A817PLU8"/>